<name>A0A6S6XRG2_9PROT</name>
<dbReference type="Pfam" id="PF13487">
    <property type="entry name" value="HD_5"/>
    <property type="match status" value="1"/>
</dbReference>
<dbReference type="InterPro" id="IPR011006">
    <property type="entry name" value="CheY-like_superfamily"/>
</dbReference>
<dbReference type="InterPro" id="IPR001789">
    <property type="entry name" value="Sig_transdc_resp-reg_receiver"/>
</dbReference>
<reference evidence="1 2" key="1">
    <citation type="submission" date="2020-03" db="EMBL/GenBank/DDBJ databases">
        <authorList>
            <consortium name="Genoscope - CEA"/>
            <person name="William W."/>
        </authorList>
    </citation>
    <scope>NUCLEOTIDE SEQUENCE [LARGE SCALE GENOMIC DNA]</scope>
    <source>
        <strain evidence="2">DSM 16959</strain>
    </source>
</reference>
<evidence type="ECO:0000313" key="2">
    <source>
        <dbReference type="Proteomes" id="UP000515733"/>
    </source>
</evidence>
<dbReference type="Gene3D" id="1.10.3210.10">
    <property type="entry name" value="Hypothetical protein af1432"/>
    <property type="match status" value="1"/>
</dbReference>
<dbReference type="SUPFAM" id="SSF109604">
    <property type="entry name" value="HD-domain/PDEase-like"/>
    <property type="match status" value="1"/>
</dbReference>
<sequence>MFDDEMKTARLLIVDDQQANVTLLERILRGQGFANLVSTTDPRQVADIYRQGPVDMVLLDLSMPYLDGFQVMALLQELAGDEFLPIIVLTANSDQDTKLRALAAGAMEFLGKPFDLVEVQLRIRNMLQTRLMHKVLRGQNQQLEARVRDRTHELDQTRLEVIRRLGRAAEYRDNETGLHTIRMSNYSMLIARASGMSEAECELILNASPMHDLGKIGIPDGILLKPGKLDAEEWRVMKTHPAIGAEILMGHESDLMQLAHQIALAHHEKWNGSGYPRGLKGESIPLVARIVAVADVFDALTTARPYKAAWSVEDALAYIRAQSGLHFEPRLVDCFLAVLPEVLEIRRRYAEPG</sequence>
<dbReference type="Pfam" id="PF00072">
    <property type="entry name" value="Response_reg"/>
    <property type="match status" value="1"/>
</dbReference>
<dbReference type="CDD" id="cd17551">
    <property type="entry name" value="REC_RpfG-like"/>
    <property type="match status" value="1"/>
</dbReference>
<evidence type="ECO:0000313" key="1">
    <source>
        <dbReference type="EMBL" id="CAB1368551.1"/>
    </source>
</evidence>
<accession>A0A6S6XRG2</accession>
<dbReference type="PROSITE" id="PS51832">
    <property type="entry name" value="HD_GYP"/>
    <property type="match status" value="1"/>
</dbReference>
<proteinExistence type="predicted"/>
<dbReference type="Proteomes" id="UP000515733">
    <property type="component" value="Chromosome"/>
</dbReference>
<dbReference type="KEGG" id="doe:DENOEST_1386"/>
<dbReference type="PANTHER" id="PTHR45228:SF1">
    <property type="entry name" value="CYCLIC DI-GMP PHOSPHODIESTERASE TM_0186"/>
    <property type="match status" value="1"/>
</dbReference>
<dbReference type="EC" id="3.1.4.-" evidence="1"/>
<dbReference type="SMART" id="SM00471">
    <property type="entry name" value="HDc"/>
    <property type="match status" value="1"/>
</dbReference>
<dbReference type="PANTHER" id="PTHR45228">
    <property type="entry name" value="CYCLIC DI-GMP PHOSPHODIESTERASE TM_0186-RELATED"/>
    <property type="match status" value="1"/>
</dbReference>
<dbReference type="OrthoDB" id="9763857at2"/>
<dbReference type="InterPro" id="IPR003607">
    <property type="entry name" value="HD/PDEase_dom"/>
</dbReference>
<keyword evidence="2" id="KW-1185">Reference proteome</keyword>
<dbReference type="GO" id="GO:0008081">
    <property type="term" value="F:phosphoric diester hydrolase activity"/>
    <property type="evidence" value="ECO:0007669"/>
    <property type="project" value="UniProtKB-ARBA"/>
</dbReference>
<dbReference type="InterPro" id="IPR052020">
    <property type="entry name" value="Cyclic_di-GMP/3'3'-cGAMP_PDE"/>
</dbReference>
<dbReference type="SMART" id="SM00448">
    <property type="entry name" value="REC"/>
    <property type="match status" value="1"/>
</dbReference>
<dbReference type="PROSITE" id="PS50110">
    <property type="entry name" value="RESPONSE_REGULATORY"/>
    <property type="match status" value="1"/>
</dbReference>
<dbReference type="InterPro" id="IPR037522">
    <property type="entry name" value="HD_GYP_dom"/>
</dbReference>
<keyword evidence="1" id="KW-0378">Hydrolase</keyword>
<dbReference type="RefSeq" id="WP_145769658.1">
    <property type="nucleotide sequence ID" value="NZ_LR778301.1"/>
</dbReference>
<protein>
    <submittedName>
        <fullName evidence="1">Cyclic di-GMP phosphodiesterase response regulator RpfG</fullName>
        <ecNumber evidence="1">3.1.4.-</ecNumber>
    </submittedName>
</protein>
<gene>
    <name evidence="1" type="primary">rpfG</name>
    <name evidence="1" type="ORF">DENOEST_1386</name>
</gene>
<dbReference type="CDD" id="cd00077">
    <property type="entry name" value="HDc"/>
    <property type="match status" value="1"/>
</dbReference>
<dbReference type="GO" id="GO:0000160">
    <property type="term" value="P:phosphorelay signal transduction system"/>
    <property type="evidence" value="ECO:0007669"/>
    <property type="project" value="InterPro"/>
</dbReference>
<organism evidence="1 2">
    <name type="scientific">Denitratisoma oestradiolicum</name>
    <dbReference type="NCBI Taxonomy" id="311182"/>
    <lineage>
        <taxon>Bacteria</taxon>
        <taxon>Pseudomonadati</taxon>
        <taxon>Pseudomonadota</taxon>
        <taxon>Betaproteobacteria</taxon>
        <taxon>Nitrosomonadales</taxon>
        <taxon>Sterolibacteriaceae</taxon>
        <taxon>Denitratisoma</taxon>
    </lineage>
</organism>
<dbReference type="Gene3D" id="3.40.50.2300">
    <property type="match status" value="1"/>
</dbReference>
<dbReference type="EMBL" id="LR778301">
    <property type="protein sequence ID" value="CAB1368551.1"/>
    <property type="molecule type" value="Genomic_DNA"/>
</dbReference>
<dbReference type="AlphaFoldDB" id="A0A6S6XRG2"/>
<dbReference type="SUPFAM" id="SSF52172">
    <property type="entry name" value="CheY-like"/>
    <property type="match status" value="1"/>
</dbReference>